<name>A0ABW3HP82_9BACL</name>
<feature type="domain" description="YetF C-terminal" evidence="8">
    <location>
        <begin position="78"/>
        <end position="147"/>
    </location>
</feature>
<evidence type="ECO:0000256" key="3">
    <source>
        <dbReference type="ARBA" id="ARBA00022475"/>
    </source>
</evidence>
<evidence type="ECO:0000256" key="5">
    <source>
        <dbReference type="ARBA" id="ARBA00022989"/>
    </source>
</evidence>
<keyword evidence="6 7" id="KW-0472">Membrane</keyword>
<keyword evidence="3" id="KW-1003">Cell membrane</keyword>
<evidence type="ECO:0000256" key="7">
    <source>
        <dbReference type="SAM" id="Phobius"/>
    </source>
</evidence>
<reference evidence="10" key="1">
    <citation type="journal article" date="2019" name="Int. J. Syst. Evol. Microbiol.">
        <title>The Global Catalogue of Microorganisms (GCM) 10K type strain sequencing project: providing services to taxonomists for standard genome sequencing and annotation.</title>
        <authorList>
            <consortium name="The Broad Institute Genomics Platform"/>
            <consortium name="The Broad Institute Genome Sequencing Center for Infectious Disease"/>
            <person name="Wu L."/>
            <person name="Ma J."/>
        </authorList>
    </citation>
    <scope>NUCLEOTIDE SEQUENCE [LARGE SCALE GENOMIC DNA]</scope>
    <source>
        <strain evidence="10">CCUG 59129</strain>
    </source>
</reference>
<evidence type="ECO:0000256" key="1">
    <source>
        <dbReference type="ARBA" id="ARBA00004651"/>
    </source>
</evidence>
<sequence length="190" mass="21234">MEWSWIWKSAFIVVAGMVLLRISGRKSISQMSVATTVIMISIGTTIVQPIANNQLWTAIGSAAVFIISLLVIEMLALQYDWFERLLSGRAKTIIENGQIISRNLRSIRMTVDQLEMRLRQKGIANIGDVRTATAEPNGQIGYELMPHAKPVTVRDLERMLGLKAGTATNQNMLFREVSEPHPTPIDTELE</sequence>
<dbReference type="PANTHER" id="PTHR34582:SF2">
    <property type="entry name" value="UPF0702 TRANSMEMBRANE PROTEIN YDFR"/>
    <property type="match status" value="1"/>
</dbReference>
<dbReference type="RefSeq" id="WP_377563367.1">
    <property type="nucleotide sequence ID" value="NZ_JBHTJZ010000008.1"/>
</dbReference>
<feature type="transmembrane region" description="Helical" evidence="7">
    <location>
        <begin position="6"/>
        <end position="24"/>
    </location>
</feature>
<evidence type="ECO:0000256" key="2">
    <source>
        <dbReference type="ARBA" id="ARBA00006448"/>
    </source>
</evidence>
<gene>
    <name evidence="9" type="ORF">ACFQ2I_07785</name>
</gene>
<dbReference type="Gene3D" id="3.30.240.20">
    <property type="entry name" value="bsu07140 like domains"/>
    <property type="match status" value="1"/>
</dbReference>
<comment type="caution">
    <text evidence="9">The sequence shown here is derived from an EMBL/GenBank/DDBJ whole genome shotgun (WGS) entry which is preliminary data.</text>
</comment>
<evidence type="ECO:0000313" key="9">
    <source>
        <dbReference type="EMBL" id="MFD0959288.1"/>
    </source>
</evidence>
<dbReference type="PANTHER" id="PTHR34582">
    <property type="entry name" value="UPF0702 TRANSMEMBRANE PROTEIN YCAP"/>
    <property type="match status" value="1"/>
</dbReference>
<keyword evidence="10" id="KW-1185">Reference proteome</keyword>
<feature type="transmembrane region" description="Helical" evidence="7">
    <location>
        <begin position="56"/>
        <end position="77"/>
    </location>
</feature>
<comment type="subcellular location">
    <subcellularLocation>
        <location evidence="1">Cell membrane</location>
        <topology evidence="1">Multi-pass membrane protein</topology>
    </subcellularLocation>
</comment>
<dbReference type="EMBL" id="JBHTJZ010000008">
    <property type="protein sequence ID" value="MFD0959288.1"/>
    <property type="molecule type" value="Genomic_DNA"/>
</dbReference>
<evidence type="ECO:0000313" key="10">
    <source>
        <dbReference type="Proteomes" id="UP001596989"/>
    </source>
</evidence>
<dbReference type="InterPro" id="IPR007353">
    <property type="entry name" value="DUF421"/>
</dbReference>
<keyword evidence="4 7" id="KW-0812">Transmembrane</keyword>
<keyword evidence="5 7" id="KW-1133">Transmembrane helix</keyword>
<evidence type="ECO:0000256" key="6">
    <source>
        <dbReference type="ARBA" id="ARBA00023136"/>
    </source>
</evidence>
<accession>A0ABW3HP82</accession>
<proteinExistence type="inferred from homology"/>
<dbReference type="Pfam" id="PF04239">
    <property type="entry name" value="DUF421"/>
    <property type="match status" value="1"/>
</dbReference>
<feature type="transmembrane region" description="Helical" evidence="7">
    <location>
        <begin position="31"/>
        <end position="50"/>
    </location>
</feature>
<evidence type="ECO:0000256" key="4">
    <source>
        <dbReference type="ARBA" id="ARBA00022692"/>
    </source>
</evidence>
<evidence type="ECO:0000259" key="8">
    <source>
        <dbReference type="Pfam" id="PF04239"/>
    </source>
</evidence>
<protein>
    <submittedName>
        <fullName evidence="9">DUF421 domain-containing protein</fullName>
    </submittedName>
</protein>
<organism evidence="9 10">
    <name type="scientific">Paenibacillus chungangensis</name>
    <dbReference type="NCBI Taxonomy" id="696535"/>
    <lineage>
        <taxon>Bacteria</taxon>
        <taxon>Bacillati</taxon>
        <taxon>Bacillota</taxon>
        <taxon>Bacilli</taxon>
        <taxon>Bacillales</taxon>
        <taxon>Paenibacillaceae</taxon>
        <taxon>Paenibacillus</taxon>
    </lineage>
</organism>
<dbReference type="InterPro" id="IPR023090">
    <property type="entry name" value="UPF0702_alpha/beta_dom_sf"/>
</dbReference>
<dbReference type="Proteomes" id="UP001596989">
    <property type="component" value="Unassembled WGS sequence"/>
</dbReference>
<comment type="similarity">
    <text evidence="2">Belongs to the UPF0702 family.</text>
</comment>